<dbReference type="GO" id="GO:0006508">
    <property type="term" value="P:proteolysis"/>
    <property type="evidence" value="ECO:0007669"/>
    <property type="project" value="UniProtKB-KW"/>
</dbReference>
<dbReference type="InterPro" id="IPR004387">
    <property type="entry name" value="Pept_M50_Zn"/>
</dbReference>
<comment type="cofactor">
    <cofactor evidence="1">
        <name>Zn(2+)</name>
        <dbReference type="ChEBI" id="CHEBI:29105"/>
    </cofactor>
</comment>
<feature type="transmembrane region" description="Helical" evidence="11">
    <location>
        <begin position="114"/>
        <end position="137"/>
    </location>
</feature>
<dbReference type="GO" id="GO:0004222">
    <property type="term" value="F:metalloendopeptidase activity"/>
    <property type="evidence" value="ECO:0007669"/>
    <property type="project" value="InterPro"/>
</dbReference>
<dbReference type="Pfam" id="PF17820">
    <property type="entry name" value="PDZ_6"/>
    <property type="match status" value="1"/>
</dbReference>
<evidence type="ECO:0000259" key="12">
    <source>
        <dbReference type="SMART" id="SM00228"/>
    </source>
</evidence>
<keyword evidence="7" id="KW-0862">Zinc</keyword>
<feature type="transmembrane region" description="Helical" evidence="11">
    <location>
        <begin position="6"/>
        <end position="25"/>
    </location>
</feature>
<dbReference type="GO" id="GO:0016020">
    <property type="term" value="C:membrane"/>
    <property type="evidence" value="ECO:0007669"/>
    <property type="project" value="UniProtKB-SubCell"/>
</dbReference>
<protein>
    <submittedName>
        <fullName evidence="13">Site-2 protease family protein</fullName>
    </submittedName>
</protein>
<evidence type="ECO:0000256" key="6">
    <source>
        <dbReference type="ARBA" id="ARBA00022801"/>
    </source>
</evidence>
<comment type="similarity">
    <text evidence="3">Belongs to the peptidase M50B family.</text>
</comment>
<comment type="caution">
    <text evidence="13">The sequence shown here is derived from an EMBL/GenBank/DDBJ whole genome shotgun (WGS) entry which is preliminary data.</text>
</comment>
<dbReference type="Pfam" id="PF02163">
    <property type="entry name" value="Peptidase_M50"/>
    <property type="match status" value="1"/>
</dbReference>
<dbReference type="SUPFAM" id="SSF50156">
    <property type="entry name" value="PDZ domain-like"/>
    <property type="match status" value="1"/>
</dbReference>
<keyword evidence="5 11" id="KW-0812">Transmembrane</keyword>
<evidence type="ECO:0000256" key="11">
    <source>
        <dbReference type="SAM" id="Phobius"/>
    </source>
</evidence>
<dbReference type="EMBL" id="JAHLFP010000032">
    <property type="protein sequence ID" value="MBU3806078.1"/>
    <property type="molecule type" value="Genomic_DNA"/>
</dbReference>
<sequence>MFTTLLTVVFAILFFGVMIFVHELGHFLTAKKAGIQVNEFSIGMGPAIFKTVKNGTQYSIRLLPIGGYVMMEGEDEELEDSSEQSHAQKGEFVTAPEGATGVPYPEAAIWKRMIVIAAGGIMNLLLGLLVSTLLVAFGPAENMGQTRVVSQVLEGSSAQQAGLLPMDEIIQVDGQPVADIQQLVQAMAASEDKTVDLTVQRDNQVETLRDIAFQQSEDGVLHVGFELQLNPKTPLAVVRRGWDATVFYGGVVLDSIVSLVSGQTSPSELSGPVGIVSVISQTAQQSMEQLGWLFVMLTVNLGLFNLLPLPALDGGKLVLLVLEGIFRRPIPKKVEIAINLAGIMALLALMCYATFHDLLRLF</sequence>
<dbReference type="Proteomes" id="UP000713596">
    <property type="component" value="Unassembled WGS sequence"/>
</dbReference>
<reference evidence="13" key="2">
    <citation type="submission" date="2021-04" db="EMBL/GenBank/DDBJ databases">
        <authorList>
            <person name="Gilroy R."/>
        </authorList>
    </citation>
    <scope>NUCLEOTIDE SEQUENCE</scope>
    <source>
        <strain evidence="13">B5_2728</strain>
    </source>
</reference>
<dbReference type="InterPro" id="IPR001478">
    <property type="entry name" value="PDZ"/>
</dbReference>
<name>A0A948WUF3_9FIRM</name>
<dbReference type="Gene3D" id="2.30.42.10">
    <property type="match status" value="1"/>
</dbReference>
<feature type="domain" description="PDZ" evidence="12">
    <location>
        <begin position="124"/>
        <end position="203"/>
    </location>
</feature>
<dbReference type="InterPro" id="IPR008915">
    <property type="entry name" value="Peptidase_M50"/>
</dbReference>
<evidence type="ECO:0000256" key="7">
    <source>
        <dbReference type="ARBA" id="ARBA00022833"/>
    </source>
</evidence>
<dbReference type="InterPro" id="IPR041489">
    <property type="entry name" value="PDZ_6"/>
</dbReference>
<keyword evidence="6" id="KW-0378">Hydrolase</keyword>
<evidence type="ECO:0000313" key="14">
    <source>
        <dbReference type="Proteomes" id="UP000713596"/>
    </source>
</evidence>
<evidence type="ECO:0000256" key="10">
    <source>
        <dbReference type="ARBA" id="ARBA00023136"/>
    </source>
</evidence>
<dbReference type="InterPro" id="IPR036034">
    <property type="entry name" value="PDZ_sf"/>
</dbReference>
<evidence type="ECO:0000256" key="1">
    <source>
        <dbReference type="ARBA" id="ARBA00001947"/>
    </source>
</evidence>
<accession>A0A948WUF3</accession>
<evidence type="ECO:0000256" key="3">
    <source>
        <dbReference type="ARBA" id="ARBA00007931"/>
    </source>
</evidence>
<gene>
    <name evidence="13" type="ORF">H9882_04205</name>
</gene>
<dbReference type="SMART" id="SM00228">
    <property type="entry name" value="PDZ"/>
    <property type="match status" value="1"/>
</dbReference>
<dbReference type="CDD" id="cd06163">
    <property type="entry name" value="S2P-M50_PDZ_RseP-like"/>
    <property type="match status" value="1"/>
</dbReference>
<evidence type="ECO:0000256" key="5">
    <source>
        <dbReference type="ARBA" id="ARBA00022692"/>
    </source>
</evidence>
<dbReference type="AlphaFoldDB" id="A0A948WUF3"/>
<feature type="transmembrane region" description="Helical" evidence="11">
    <location>
        <begin position="290"/>
        <end position="307"/>
    </location>
</feature>
<keyword evidence="8 11" id="KW-1133">Transmembrane helix</keyword>
<comment type="subcellular location">
    <subcellularLocation>
        <location evidence="2">Membrane</location>
        <topology evidence="2">Multi-pass membrane protein</topology>
    </subcellularLocation>
</comment>
<keyword evidence="4 13" id="KW-0645">Protease</keyword>
<dbReference type="PANTHER" id="PTHR42837:SF2">
    <property type="entry name" value="MEMBRANE METALLOPROTEASE ARASP2, CHLOROPLASTIC-RELATED"/>
    <property type="match status" value="1"/>
</dbReference>
<reference evidence="13" key="1">
    <citation type="journal article" date="2021" name="PeerJ">
        <title>Extensive microbial diversity within the chicken gut microbiome revealed by metagenomics and culture.</title>
        <authorList>
            <person name="Gilroy R."/>
            <person name="Ravi A."/>
            <person name="Getino M."/>
            <person name="Pursley I."/>
            <person name="Horton D.L."/>
            <person name="Alikhan N.F."/>
            <person name="Baker D."/>
            <person name="Gharbi K."/>
            <person name="Hall N."/>
            <person name="Watson M."/>
            <person name="Adriaenssens E.M."/>
            <person name="Foster-Nyarko E."/>
            <person name="Jarju S."/>
            <person name="Secka A."/>
            <person name="Antonio M."/>
            <person name="Oren A."/>
            <person name="Chaudhuri R.R."/>
            <person name="La Ragione R."/>
            <person name="Hildebrand F."/>
            <person name="Pallen M.J."/>
        </authorList>
    </citation>
    <scope>NUCLEOTIDE SEQUENCE</scope>
    <source>
        <strain evidence="13">B5_2728</strain>
    </source>
</reference>
<feature type="transmembrane region" description="Helical" evidence="11">
    <location>
        <begin position="336"/>
        <end position="355"/>
    </location>
</feature>
<evidence type="ECO:0000313" key="13">
    <source>
        <dbReference type="EMBL" id="MBU3806078.1"/>
    </source>
</evidence>
<organism evidence="13 14">
    <name type="scientific">Candidatus Allofournierella pullistercoris</name>
    <dbReference type="NCBI Taxonomy" id="2838597"/>
    <lineage>
        <taxon>Bacteria</taxon>
        <taxon>Bacillati</taxon>
        <taxon>Bacillota</taxon>
        <taxon>Clostridia</taxon>
        <taxon>Eubacteriales</taxon>
        <taxon>Oscillospiraceae</taxon>
        <taxon>Allofournierella</taxon>
    </lineage>
</organism>
<evidence type="ECO:0000256" key="8">
    <source>
        <dbReference type="ARBA" id="ARBA00022989"/>
    </source>
</evidence>
<keyword evidence="9" id="KW-0482">Metalloprotease</keyword>
<dbReference type="PANTHER" id="PTHR42837">
    <property type="entry name" value="REGULATOR OF SIGMA-E PROTEASE RSEP"/>
    <property type="match status" value="1"/>
</dbReference>
<evidence type="ECO:0000256" key="4">
    <source>
        <dbReference type="ARBA" id="ARBA00022670"/>
    </source>
</evidence>
<keyword evidence="10 11" id="KW-0472">Membrane</keyword>
<evidence type="ECO:0000256" key="9">
    <source>
        <dbReference type="ARBA" id="ARBA00023049"/>
    </source>
</evidence>
<proteinExistence type="inferred from homology"/>
<evidence type="ECO:0000256" key="2">
    <source>
        <dbReference type="ARBA" id="ARBA00004141"/>
    </source>
</evidence>